<keyword evidence="4" id="KW-0862">Zinc</keyword>
<feature type="domain" description="C2H2-type" evidence="8">
    <location>
        <begin position="139"/>
        <end position="166"/>
    </location>
</feature>
<dbReference type="Pfam" id="PF00096">
    <property type="entry name" value="zf-C2H2"/>
    <property type="match status" value="2"/>
</dbReference>
<keyword evidence="10" id="KW-1185">Reference proteome</keyword>
<dbReference type="OrthoDB" id="40579at2759"/>
<dbReference type="GO" id="GO:0005634">
    <property type="term" value="C:nucleus"/>
    <property type="evidence" value="ECO:0007669"/>
    <property type="project" value="UniProtKB-ARBA"/>
</dbReference>
<dbReference type="InterPro" id="IPR036236">
    <property type="entry name" value="Znf_C2H2_sf"/>
</dbReference>
<dbReference type="InterPro" id="IPR013087">
    <property type="entry name" value="Znf_C2H2_type"/>
</dbReference>
<evidence type="ECO:0000256" key="7">
    <source>
        <dbReference type="PROSITE-ProRule" id="PRU00042"/>
    </source>
</evidence>
<sequence>MINNYYATYPNRNQYFYHSSWYQGTDPYVPSYFTNTSYSYPSSPHVSNSPVYLAPQFKISACQSIPEHQVTHQPFKCLWSSEGQQCQKSFANSEELGLHVREEHAEGRKICQWYNCGKEFKRPYKLVNHLPVHTGEKSFQCDTCGQAFGRKEHLKIHQRSHTGEKPFPCTHLGCDKRFRDSAGRTKHMDSHAEYHKNQTSKMWSIPTPIKNSFPVFSSYGSPEMNADTTQAVTGSIASGNCST</sequence>
<evidence type="ECO:0000256" key="4">
    <source>
        <dbReference type="ARBA" id="ARBA00022833"/>
    </source>
</evidence>
<dbReference type="STRING" id="31234.E3MUL5"/>
<evidence type="ECO:0000256" key="5">
    <source>
        <dbReference type="ARBA" id="ARBA00023015"/>
    </source>
</evidence>
<dbReference type="PANTHER" id="PTHR19818:SF139">
    <property type="entry name" value="PAIR-RULE PROTEIN ODD-PAIRED"/>
    <property type="match status" value="1"/>
</dbReference>
<evidence type="ECO:0000256" key="1">
    <source>
        <dbReference type="ARBA" id="ARBA00022723"/>
    </source>
</evidence>
<dbReference type="EMBL" id="DS268480">
    <property type="protein sequence ID" value="EFP09876.1"/>
    <property type="molecule type" value="Genomic_DNA"/>
</dbReference>
<evidence type="ECO:0000256" key="2">
    <source>
        <dbReference type="ARBA" id="ARBA00022737"/>
    </source>
</evidence>
<evidence type="ECO:0000256" key="3">
    <source>
        <dbReference type="ARBA" id="ARBA00022771"/>
    </source>
</evidence>
<dbReference type="FunFam" id="3.30.160.60:FF:000100">
    <property type="entry name" value="Zinc finger 45-like"/>
    <property type="match status" value="1"/>
</dbReference>
<evidence type="ECO:0000259" key="8">
    <source>
        <dbReference type="PROSITE" id="PS50157"/>
    </source>
</evidence>
<keyword evidence="3 7" id="KW-0863">Zinc-finger</keyword>
<evidence type="ECO:0000313" key="10">
    <source>
        <dbReference type="Proteomes" id="UP000008281"/>
    </source>
</evidence>
<dbReference type="GO" id="GO:0045944">
    <property type="term" value="P:positive regulation of transcription by RNA polymerase II"/>
    <property type="evidence" value="ECO:0007669"/>
    <property type="project" value="UniProtKB-ARBA"/>
</dbReference>
<dbReference type="HOGENOM" id="CLU_1143472_0_0_1"/>
<dbReference type="PROSITE" id="PS00028">
    <property type="entry name" value="ZINC_FINGER_C2H2_1"/>
    <property type="match status" value="3"/>
</dbReference>
<organism evidence="10">
    <name type="scientific">Caenorhabditis remanei</name>
    <name type="common">Caenorhabditis vulgaris</name>
    <dbReference type="NCBI Taxonomy" id="31234"/>
    <lineage>
        <taxon>Eukaryota</taxon>
        <taxon>Metazoa</taxon>
        <taxon>Ecdysozoa</taxon>
        <taxon>Nematoda</taxon>
        <taxon>Chromadorea</taxon>
        <taxon>Rhabditida</taxon>
        <taxon>Rhabditina</taxon>
        <taxon>Rhabditomorpha</taxon>
        <taxon>Rhabditoidea</taxon>
        <taxon>Rhabditidae</taxon>
        <taxon>Peloderinae</taxon>
        <taxon>Caenorhabditis</taxon>
    </lineage>
</organism>
<gene>
    <name evidence="9" type="ORF">CRE_21307</name>
</gene>
<keyword evidence="1" id="KW-0479">Metal-binding</keyword>
<dbReference type="InParanoid" id="E3MUL5"/>
<dbReference type="PROSITE" id="PS50157">
    <property type="entry name" value="ZINC_FINGER_C2H2_2"/>
    <property type="match status" value="4"/>
</dbReference>
<dbReference type="Gene3D" id="3.30.160.60">
    <property type="entry name" value="Classic Zinc Finger"/>
    <property type="match status" value="3"/>
</dbReference>
<dbReference type="GO" id="GO:0008270">
    <property type="term" value="F:zinc ion binding"/>
    <property type="evidence" value="ECO:0007669"/>
    <property type="project" value="UniProtKB-KW"/>
</dbReference>
<name>E3MUL5_CAERE</name>
<accession>E3MUL5</accession>
<dbReference type="GO" id="GO:0000978">
    <property type="term" value="F:RNA polymerase II cis-regulatory region sequence-specific DNA binding"/>
    <property type="evidence" value="ECO:0007669"/>
    <property type="project" value="TreeGrafter"/>
</dbReference>
<feature type="domain" description="C2H2-type" evidence="8">
    <location>
        <begin position="109"/>
        <end position="138"/>
    </location>
</feature>
<evidence type="ECO:0000313" key="9">
    <source>
        <dbReference type="EMBL" id="EFP09876.1"/>
    </source>
</evidence>
<protein>
    <recommendedName>
        <fullName evidence="8">C2H2-type domain-containing protein</fullName>
    </recommendedName>
</protein>
<keyword evidence="5" id="KW-0805">Transcription regulation</keyword>
<feature type="domain" description="C2H2-type" evidence="8">
    <location>
        <begin position="167"/>
        <end position="196"/>
    </location>
</feature>
<dbReference type="InterPro" id="IPR056436">
    <property type="entry name" value="Znf-C2H2_ZIC1-5/GLI1-3-like"/>
</dbReference>
<dbReference type="InterPro" id="IPR050329">
    <property type="entry name" value="GLI_C2H2-zinc-finger"/>
</dbReference>
<dbReference type="Pfam" id="PF23561">
    <property type="entry name" value="zf-C2H2_15"/>
    <property type="match status" value="1"/>
</dbReference>
<feature type="domain" description="C2H2-type" evidence="8">
    <location>
        <begin position="75"/>
        <end position="109"/>
    </location>
</feature>
<proteinExistence type="predicted"/>
<dbReference type="GO" id="GO:0000981">
    <property type="term" value="F:DNA-binding transcription factor activity, RNA polymerase II-specific"/>
    <property type="evidence" value="ECO:0007669"/>
    <property type="project" value="TreeGrafter"/>
</dbReference>
<dbReference type="AlphaFoldDB" id="E3MUL5"/>
<reference evidence="9" key="1">
    <citation type="submission" date="2007-07" db="EMBL/GenBank/DDBJ databases">
        <title>PCAP assembly of the Caenorhabditis remanei genome.</title>
        <authorList>
            <consortium name="The Caenorhabditis remanei Sequencing Consortium"/>
            <person name="Wilson R.K."/>
        </authorList>
    </citation>
    <scope>NUCLEOTIDE SEQUENCE [LARGE SCALE GENOMIC DNA]</scope>
    <source>
        <strain evidence="9">PB4641</strain>
    </source>
</reference>
<dbReference type="SMART" id="SM00355">
    <property type="entry name" value="ZnF_C2H2"/>
    <property type="match status" value="4"/>
</dbReference>
<dbReference type="FunFam" id="3.30.160.60:FF:000032">
    <property type="entry name" value="Krueppel-like factor 4"/>
    <property type="match status" value="1"/>
</dbReference>
<evidence type="ECO:0000256" key="6">
    <source>
        <dbReference type="ARBA" id="ARBA00023163"/>
    </source>
</evidence>
<dbReference type="eggNOG" id="KOG1721">
    <property type="taxonomic scope" value="Eukaryota"/>
</dbReference>
<dbReference type="Proteomes" id="UP000008281">
    <property type="component" value="Unassembled WGS sequence"/>
</dbReference>
<keyword evidence="6" id="KW-0804">Transcription</keyword>
<keyword evidence="2" id="KW-0677">Repeat</keyword>
<dbReference type="SUPFAM" id="SSF57667">
    <property type="entry name" value="beta-beta-alpha zinc fingers"/>
    <property type="match status" value="2"/>
</dbReference>
<dbReference type="PANTHER" id="PTHR19818">
    <property type="entry name" value="ZINC FINGER PROTEIN ZIC AND GLI"/>
    <property type="match status" value="1"/>
</dbReference>